<reference evidence="2 3" key="1">
    <citation type="submission" date="2018-06" db="EMBL/GenBank/DDBJ databases">
        <authorList>
            <consortium name="Pathogen Informatics"/>
            <person name="Doyle S."/>
        </authorList>
    </citation>
    <scope>NUCLEOTIDE SEQUENCE [LARGE SCALE GENOMIC DNA]</scope>
    <source>
        <strain evidence="2 3">NCTC13184</strain>
    </source>
</reference>
<dbReference type="EMBL" id="UGRU01000001">
    <property type="protein sequence ID" value="SUA47514.1"/>
    <property type="molecule type" value="Genomic_DNA"/>
</dbReference>
<sequence length="240" mass="26457">MFTWLLVVTTRIPGNAIRFDPPPIEGQDIGPTGRINSHIQQRLWTASTFATPAGMYKAVVARRIVNQPRIVLMAWQHMEPSALTATPDSPRVPHLAVPVTAVHLERSQRPPKRPENVVCGFGRQANRDPYVRQETPLRDARVSARNDDATTFFVSARRTTLARQGYRAVPACACRRRPSPLPGSERPGRGSSGHSADYQPPTLSHSVWNSTGVISSVDKCGRSEISLAEGIRPDNRVNSV</sequence>
<name>A0A378X433_9NOCA</name>
<organism evidence="2 3">
    <name type="scientific">Nocardia africana</name>
    <dbReference type="NCBI Taxonomy" id="134964"/>
    <lineage>
        <taxon>Bacteria</taxon>
        <taxon>Bacillati</taxon>
        <taxon>Actinomycetota</taxon>
        <taxon>Actinomycetes</taxon>
        <taxon>Mycobacteriales</taxon>
        <taxon>Nocardiaceae</taxon>
        <taxon>Nocardia</taxon>
    </lineage>
</organism>
<dbReference type="Proteomes" id="UP000255082">
    <property type="component" value="Unassembled WGS sequence"/>
</dbReference>
<evidence type="ECO:0000256" key="1">
    <source>
        <dbReference type="SAM" id="MobiDB-lite"/>
    </source>
</evidence>
<evidence type="ECO:0000313" key="2">
    <source>
        <dbReference type="EMBL" id="SUA47514.1"/>
    </source>
</evidence>
<protein>
    <submittedName>
        <fullName evidence="2">Uncharacterized protein</fullName>
    </submittedName>
</protein>
<dbReference type="AlphaFoldDB" id="A0A378X433"/>
<proteinExistence type="predicted"/>
<accession>A0A378X433</accession>
<gene>
    <name evidence="2" type="ORF">NCTC13184_06055</name>
</gene>
<evidence type="ECO:0000313" key="3">
    <source>
        <dbReference type="Proteomes" id="UP000255082"/>
    </source>
</evidence>
<feature type="region of interest" description="Disordered" evidence="1">
    <location>
        <begin position="174"/>
        <end position="208"/>
    </location>
</feature>